<gene>
    <name evidence="1" type="ORF">C8A01DRAFT_43415</name>
</gene>
<comment type="caution">
    <text evidence="1">The sequence shown here is derived from an EMBL/GenBank/DDBJ whole genome shotgun (WGS) entry which is preliminary data.</text>
</comment>
<reference evidence="2" key="1">
    <citation type="journal article" date="2023" name="Mol. Phylogenet. Evol.">
        <title>Genome-scale phylogeny and comparative genomics of the fungal order Sordariales.</title>
        <authorList>
            <person name="Hensen N."/>
            <person name="Bonometti L."/>
            <person name="Westerberg I."/>
            <person name="Brannstrom I.O."/>
            <person name="Guillou S."/>
            <person name="Cros-Aarteil S."/>
            <person name="Calhoun S."/>
            <person name="Haridas S."/>
            <person name="Kuo A."/>
            <person name="Mondo S."/>
            <person name="Pangilinan J."/>
            <person name="Riley R."/>
            <person name="LaButti K."/>
            <person name="Andreopoulos B."/>
            <person name="Lipzen A."/>
            <person name="Chen C."/>
            <person name="Yan M."/>
            <person name="Daum C."/>
            <person name="Ng V."/>
            <person name="Clum A."/>
            <person name="Steindorff A."/>
            <person name="Ohm R.A."/>
            <person name="Martin F."/>
            <person name="Silar P."/>
            <person name="Natvig D.O."/>
            <person name="Lalanne C."/>
            <person name="Gautier V."/>
            <person name="Ament-Velasquez S.L."/>
            <person name="Kruys A."/>
            <person name="Hutchinson M.I."/>
            <person name="Powell A.J."/>
            <person name="Barry K."/>
            <person name="Miller A.N."/>
            <person name="Grigoriev I.V."/>
            <person name="Debuchy R."/>
            <person name="Gladieux P."/>
            <person name="Hiltunen Thoren M."/>
            <person name="Johannesson H."/>
        </authorList>
    </citation>
    <scope>NUCLEOTIDE SEQUENCE [LARGE SCALE GENOMIC DNA]</scope>
    <source>
        <strain evidence="2">CBS 284.82</strain>
    </source>
</reference>
<organism evidence="1 2">
    <name type="scientific">Parachaetomium inaequale</name>
    <dbReference type="NCBI Taxonomy" id="2588326"/>
    <lineage>
        <taxon>Eukaryota</taxon>
        <taxon>Fungi</taxon>
        <taxon>Dikarya</taxon>
        <taxon>Ascomycota</taxon>
        <taxon>Pezizomycotina</taxon>
        <taxon>Sordariomycetes</taxon>
        <taxon>Sordariomycetidae</taxon>
        <taxon>Sordariales</taxon>
        <taxon>Chaetomiaceae</taxon>
        <taxon>Parachaetomium</taxon>
    </lineage>
</organism>
<dbReference type="AlphaFoldDB" id="A0AAN6PMB4"/>
<sequence>MGNLNGLDSNRLDLLERAVHNVLNTEVALETYAQIIDGLPLADVAHNQWTSPHVRLPPDHPINRHTSLCPGVLERTEQYRSEFGIHTLEFDENVVNAFQSAPFGKRHFQLRLIELVTLAVHQMAAQLFNKNLRTHDKHLGPSSDSIEAVVFWASQKPVHVSGVLNAEAHFFTHPSYDNLSSYPKRAGDVVGYWAEGRILGGVVSFAASEDPEPNPSLCSDRTSGLPAVGYCRSGL</sequence>
<protein>
    <submittedName>
        <fullName evidence="1">Uncharacterized protein</fullName>
    </submittedName>
</protein>
<accession>A0AAN6PMB4</accession>
<dbReference type="EMBL" id="MU854325">
    <property type="protein sequence ID" value="KAK4043659.1"/>
    <property type="molecule type" value="Genomic_DNA"/>
</dbReference>
<proteinExistence type="predicted"/>
<evidence type="ECO:0000313" key="2">
    <source>
        <dbReference type="Proteomes" id="UP001303115"/>
    </source>
</evidence>
<dbReference type="Proteomes" id="UP001303115">
    <property type="component" value="Unassembled WGS sequence"/>
</dbReference>
<evidence type="ECO:0000313" key="1">
    <source>
        <dbReference type="EMBL" id="KAK4043659.1"/>
    </source>
</evidence>
<name>A0AAN6PMB4_9PEZI</name>
<keyword evidence="2" id="KW-1185">Reference proteome</keyword>